<dbReference type="InterPro" id="IPR000731">
    <property type="entry name" value="SSD"/>
</dbReference>
<feature type="transmembrane region" description="Helical" evidence="8">
    <location>
        <begin position="370"/>
        <end position="392"/>
    </location>
</feature>
<evidence type="ECO:0000259" key="9">
    <source>
        <dbReference type="PROSITE" id="PS50156"/>
    </source>
</evidence>
<feature type="transmembrane region" description="Helical" evidence="8">
    <location>
        <begin position="206"/>
        <end position="224"/>
    </location>
</feature>
<dbReference type="RefSeq" id="WP_317771788.1">
    <property type="nucleotide sequence ID" value="NZ_JAWMAJ010000046.1"/>
</dbReference>
<feature type="transmembrane region" description="Helical" evidence="8">
    <location>
        <begin position="179"/>
        <end position="199"/>
    </location>
</feature>
<keyword evidence="11" id="KW-1185">Reference proteome</keyword>
<dbReference type="InterPro" id="IPR050545">
    <property type="entry name" value="Mycobact_MmpL"/>
</dbReference>
<reference evidence="10 11" key="1">
    <citation type="submission" date="2023-10" db="EMBL/GenBank/DDBJ databases">
        <title>Characterization of rhizosphere-enriched actinobacteria from wheat plants lab-grown on chernevaya soil.</title>
        <authorList>
            <person name="Tikhonova E.N."/>
            <person name="Konopkin A."/>
            <person name="Kravchenko I.K."/>
        </authorList>
    </citation>
    <scope>NUCLEOTIDE SEQUENCE [LARGE SCALE GENOMIC DNA]</scope>
    <source>
        <strain evidence="10 11">RR29</strain>
    </source>
</reference>
<evidence type="ECO:0000256" key="2">
    <source>
        <dbReference type="ARBA" id="ARBA00010157"/>
    </source>
</evidence>
<feature type="region of interest" description="Disordered" evidence="7">
    <location>
        <begin position="731"/>
        <end position="821"/>
    </location>
</feature>
<evidence type="ECO:0000256" key="4">
    <source>
        <dbReference type="ARBA" id="ARBA00022692"/>
    </source>
</evidence>
<evidence type="ECO:0000256" key="7">
    <source>
        <dbReference type="SAM" id="MobiDB-lite"/>
    </source>
</evidence>
<gene>
    <name evidence="10" type="ORF">R5A26_16170</name>
</gene>
<feature type="domain" description="SSD" evidence="9">
    <location>
        <begin position="526"/>
        <end position="691"/>
    </location>
</feature>
<evidence type="ECO:0000256" key="1">
    <source>
        <dbReference type="ARBA" id="ARBA00004651"/>
    </source>
</evidence>
<dbReference type="PANTHER" id="PTHR33406:SF11">
    <property type="entry name" value="MEMBRANE PROTEIN SCO6666-RELATED"/>
    <property type="match status" value="1"/>
</dbReference>
<keyword evidence="4 8" id="KW-0812">Transmembrane</keyword>
<dbReference type="PANTHER" id="PTHR33406">
    <property type="entry name" value="MEMBRANE PROTEIN MJ1562-RELATED"/>
    <property type="match status" value="1"/>
</dbReference>
<comment type="caution">
    <text evidence="10">The sequence shown here is derived from an EMBL/GenBank/DDBJ whole genome shotgun (WGS) entry which is preliminary data.</text>
</comment>
<feature type="transmembrane region" description="Helical" evidence="8">
    <location>
        <begin position="668"/>
        <end position="692"/>
    </location>
</feature>
<feature type="compositionally biased region" description="Low complexity" evidence="7">
    <location>
        <begin position="755"/>
        <end position="767"/>
    </location>
</feature>
<accession>A0ABU4FA86</accession>
<feature type="transmembrane region" description="Helical" evidence="8">
    <location>
        <begin position="230"/>
        <end position="250"/>
    </location>
</feature>
<feature type="domain" description="SSD" evidence="9">
    <location>
        <begin position="179"/>
        <end position="328"/>
    </location>
</feature>
<dbReference type="Gene3D" id="1.20.1640.10">
    <property type="entry name" value="Multidrug efflux transporter AcrB transmembrane domain"/>
    <property type="match status" value="2"/>
</dbReference>
<feature type="transmembrane region" description="Helical" evidence="8">
    <location>
        <begin position="588"/>
        <end position="607"/>
    </location>
</feature>
<sequence>MATFLYRLGRLAFRRRRLFLMLWIAVLAAVGIGAMSSTGSTSDSFTLPGTQSQKAIDLLQKEFPQASASGATARVVFEAPSGQKLTSTANKAEITSLVAELKASPQVASVSDPFTSGLVSKSGSIAYTQVSYKVAKSDVGSAAHEVLNKVAAEGEKAGLTVSMGGDAVEDKAASKAAELIGLAVAAVVLVITFGSLIAAGLPLLTAILGVGVAVMCITIATSFVDMASAASTLALMLGLAVAIDYALFIVSRYRNEIRDGHDPEEAAGRALGTAGSAVVFAGLTVIIALAGLSVIGIKMLTSMGLASAFAVAVAVVIALTLLPAMLGFAGTRIMKGKLLSRRMHALEERGEGEAMGVRWARFVTRNPVKVLAVAVIGLGLLTIPAMSLRLALPDDSMKSPDSTQRVAYDTLSKGFGPGFNGPLTVVVDARDSKDPKGAAADAVARIKKLPDVAAVRDAAFNESGDVALIGAIPKSAPSSQATKDLVKDIRAQSGTLHKDTGADLMVTGTTAVNIDVSTKLGQALIPYLAIVVGLALILLLLVFRSILVPLKAALGFLLSVGATLGVVVAVFQWGWLKDLFGIQETAPIVSVLPILLIGVVFGLAMDYEVFLVTRMREEYVHGAEPTQAIVQGFKHSARVVTAAAIIMISVFSGFLLDDVALIKSIGLGLGSAVFFDAFVVRMTIVPAVMTLLGRRAWALPKWLDRVMPNVDVEGEKLRQALAAEKTSTAPEPVFAGVPAGSHQGSDNHAAPSVLTSGSASDASDTTGFGSPLPRHHRGRISGLPGLGQRRARDGDAAPSTDTAEPKATPTRGLRNKLFRKS</sequence>
<dbReference type="PROSITE" id="PS50156">
    <property type="entry name" value="SSD"/>
    <property type="match status" value="2"/>
</dbReference>
<comment type="similarity">
    <text evidence="2">Belongs to the resistance-nodulation-cell division (RND) (TC 2.A.6) family. MmpL subfamily.</text>
</comment>
<evidence type="ECO:0000313" key="10">
    <source>
        <dbReference type="EMBL" id="MDV7217489.1"/>
    </source>
</evidence>
<evidence type="ECO:0000256" key="8">
    <source>
        <dbReference type="SAM" id="Phobius"/>
    </source>
</evidence>
<feature type="transmembrane region" description="Helical" evidence="8">
    <location>
        <begin position="524"/>
        <end position="543"/>
    </location>
</feature>
<keyword evidence="3" id="KW-1003">Cell membrane</keyword>
<proteinExistence type="inferred from homology"/>
<keyword evidence="5 8" id="KW-1133">Transmembrane helix</keyword>
<evidence type="ECO:0000313" key="11">
    <source>
        <dbReference type="Proteomes" id="UP001187346"/>
    </source>
</evidence>
<comment type="subcellular location">
    <subcellularLocation>
        <location evidence="1">Cell membrane</location>
        <topology evidence="1">Multi-pass membrane protein</topology>
    </subcellularLocation>
</comment>
<dbReference type="EMBL" id="JAWMAJ010000046">
    <property type="protein sequence ID" value="MDV7217489.1"/>
    <property type="molecule type" value="Genomic_DNA"/>
</dbReference>
<feature type="transmembrane region" description="Helical" evidence="8">
    <location>
        <begin position="555"/>
        <end position="576"/>
    </location>
</feature>
<dbReference type="SUPFAM" id="SSF82866">
    <property type="entry name" value="Multidrug efflux transporter AcrB transmembrane domain"/>
    <property type="match status" value="2"/>
</dbReference>
<dbReference type="InterPro" id="IPR004869">
    <property type="entry name" value="MMPL_dom"/>
</dbReference>
<evidence type="ECO:0000256" key="6">
    <source>
        <dbReference type="ARBA" id="ARBA00023136"/>
    </source>
</evidence>
<dbReference type="Proteomes" id="UP001187346">
    <property type="component" value="Unassembled WGS sequence"/>
</dbReference>
<keyword evidence="6 8" id="KW-0472">Membrane</keyword>
<feature type="transmembrane region" description="Helical" evidence="8">
    <location>
        <begin position="271"/>
        <end position="297"/>
    </location>
</feature>
<feature type="transmembrane region" description="Helical" evidence="8">
    <location>
        <begin position="639"/>
        <end position="656"/>
    </location>
</feature>
<organism evidence="10 11">
    <name type="scientific">Streptomyces prunicolor</name>
    <dbReference type="NCBI Taxonomy" id="67348"/>
    <lineage>
        <taxon>Bacteria</taxon>
        <taxon>Bacillati</taxon>
        <taxon>Actinomycetota</taxon>
        <taxon>Actinomycetes</taxon>
        <taxon>Kitasatosporales</taxon>
        <taxon>Streptomycetaceae</taxon>
        <taxon>Streptomyces</taxon>
    </lineage>
</organism>
<evidence type="ECO:0000256" key="5">
    <source>
        <dbReference type="ARBA" id="ARBA00022989"/>
    </source>
</evidence>
<feature type="transmembrane region" description="Helical" evidence="8">
    <location>
        <begin position="309"/>
        <end position="333"/>
    </location>
</feature>
<name>A0ABU4FA86_9ACTN</name>
<dbReference type="Pfam" id="PF03176">
    <property type="entry name" value="MMPL"/>
    <property type="match status" value="2"/>
</dbReference>
<protein>
    <submittedName>
        <fullName evidence="10">MMPL family transporter</fullName>
    </submittedName>
</protein>
<evidence type="ECO:0000256" key="3">
    <source>
        <dbReference type="ARBA" id="ARBA00022475"/>
    </source>
</evidence>